<protein>
    <submittedName>
        <fullName evidence="12">Histidine kinase/DNA gyrase B/HSP90-like ATPase</fullName>
    </submittedName>
</protein>
<dbReference type="Gene3D" id="1.20.5.1930">
    <property type="match status" value="1"/>
</dbReference>
<dbReference type="CDD" id="cd16917">
    <property type="entry name" value="HATPase_UhpB-NarQ-NarX-like"/>
    <property type="match status" value="1"/>
</dbReference>
<keyword evidence="6 9" id="KW-1133">Transmembrane helix</keyword>
<dbReference type="SUPFAM" id="SSF55874">
    <property type="entry name" value="ATPase domain of HSP90 chaperone/DNA topoisomerase II/histidine kinase"/>
    <property type="match status" value="1"/>
</dbReference>
<evidence type="ECO:0000256" key="5">
    <source>
        <dbReference type="ARBA" id="ARBA00022777"/>
    </source>
</evidence>
<dbReference type="InterPro" id="IPR011712">
    <property type="entry name" value="Sig_transdc_His_kin_sub3_dim/P"/>
</dbReference>
<keyword evidence="13" id="KW-1185">Reference proteome</keyword>
<feature type="chain" id="PRO_5015142253" evidence="10">
    <location>
        <begin position="29"/>
        <end position="692"/>
    </location>
</feature>
<keyword evidence="8 9" id="KW-0472">Membrane</keyword>
<evidence type="ECO:0000256" key="9">
    <source>
        <dbReference type="SAM" id="Phobius"/>
    </source>
</evidence>
<gene>
    <name evidence="12" type="ORF">B0I18_102555</name>
</gene>
<feature type="domain" description="Histidine kinase" evidence="11">
    <location>
        <begin position="496"/>
        <end position="688"/>
    </location>
</feature>
<evidence type="ECO:0000256" key="1">
    <source>
        <dbReference type="ARBA" id="ARBA00004651"/>
    </source>
</evidence>
<keyword evidence="5 12" id="KW-0418">Kinase</keyword>
<dbReference type="SUPFAM" id="SSF48452">
    <property type="entry name" value="TPR-like"/>
    <property type="match status" value="2"/>
</dbReference>
<evidence type="ECO:0000256" key="6">
    <source>
        <dbReference type="ARBA" id="ARBA00022989"/>
    </source>
</evidence>
<dbReference type="RefSeq" id="WP_106522578.1">
    <property type="nucleotide sequence ID" value="NZ_PYGD01000002.1"/>
</dbReference>
<dbReference type="GO" id="GO:0005886">
    <property type="term" value="C:plasma membrane"/>
    <property type="evidence" value="ECO:0007669"/>
    <property type="project" value="UniProtKB-SubCell"/>
</dbReference>
<evidence type="ECO:0000256" key="10">
    <source>
        <dbReference type="SAM" id="SignalP"/>
    </source>
</evidence>
<comment type="subcellular location">
    <subcellularLocation>
        <location evidence="1">Cell membrane</location>
        <topology evidence="1">Multi-pass membrane protein</topology>
    </subcellularLocation>
</comment>
<dbReference type="SMART" id="SM00028">
    <property type="entry name" value="TPR"/>
    <property type="match status" value="6"/>
</dbReference>
<evidence type="ECO:0000256" key="2">
    <source>
        <dbReference type="ARBA" id="ARBA00022475"/>
    </source>
</evidence>
<dbReference type="InterPro" id="IPR050482">
    <property type="entry name" value="Sensor_HK_TwoCompSys"/>
</dbReference>
<organism evidence="12 13">
    <name type="scientific">Taibaiella chishuiensis</name>
    <dbReference type="NCBI Taxonomy" id="1434707"/>
    <lineage>
        <taxon>Bacteria</taxon>
        <taxon>Pseudomonadati</taxon>
        <taxon>Bacteroidota</taxon>
        <taxon>Chitinophagia</taxon>
        <taxon>Chitinophagales</taxon>
        <taxon>Chitinophagaceae</taxon>
        <taxon>Taibaiella</taxon>
    </lineage>
</organism>
<evidence type="ECO:0000256" key="8">
    <source>
        <dbReference type="ARBA" id="ARBA00023136"/>
    </source>
</evidence>
<feature type="transmembrane region" description="Helical" evidence="9">
    <location>
        <begin position="447"/>
        <end position="465"/>
    </location>
</feature>
<comment type="caution">
    <text evidence="12">The sequence shown here is derived from an EMBL/GenBank/DDBJ whole genome shotgun (WGS) entry which is preliminary data.</text>
</comment>
<dbReference type="SMART" id="SM00387">
    <property type="entry name" value="HATPase_c"/>
    <property type="match status" value="1"/>
</dbReference>
<dbReference type="Gene3D" id="3.30.565.10">
    <property type="entry name" value="Histidine kinase-like ATPase, C-terminal domain"/>
    <property type="match status" value="1"/>
</dbReference>
<evidence type="ECO:0000313" key="12">
    <source>
        <dbReference type="EMBL" id="PSK93585.1"/>
    </source>
</evidence>
<sequence length="692" mass="77651">MNARSILNITIPVCLAFCFALCSLRAWAQPGAPDQVRSLHFLQPPKRPTSEIFLIEQYLKLGAASTQTDTAIYYFERAALLSKQFDYTPGLAKSYKNLAAAHRKQEHTDLYEMYLEQALKQEKIMGQDSLVQDHLLALTYSLLRSGRYDAAITQYHQGESYFTKAMPGKQALLCNIVANVYFQSGYLDSAITLYRKGIQLWTNNKLQDYRTLFDLNVGLGSVYFTLKIKADAEKYYTAAQSLAREQKDTVLIATALQYMGALYSDEKDYDRSLAVCLQGLALARTQDDLETLSSCASCVGLAYINKGAAGAALPYNEEAYRTAGFASVKLGAAYLLGFNYAKTGAYHKAEELLVDAIATARENNMVYNITNAYEALAITYAGLKQYDKAYAYQSLLTSVRDSLIGKENSEKVALLEQQFKAAEKDKQLTQQQMALLESVSKMKQKNMLIAVVIVAALLAVLLLIVRQKNKQRFQQQQQELAYMQERMKGEEMERGRIAQELHDGVSILISAAKMTHTTIGRKYEAMRDTEEYEELSMLLGNTAQELRNIAQNLVPEQLVRQSLPAAIQSFCTLIEKGHGIQIEVQNFGQWSHFSVEYAYTIYRMVQELIHNIVKHAAATKALVLLLTHEDLLSLTVEDNGKGFEHHNPAKGMGLKNIRKRIEEVGGKFTIQSNAQTGTIIEIELLINQNTTL</sequence>
<proteinExistence type="predicted"/>
<dbReference type="InterPro" id="IPR003594">
    <property type="entry name" value="HATPase_dom"/>
</dbReference>
<dbReference type="Pfam" id="PF02518">
    <property type="entry name" value="HATPase_c"/>
    <property type="match status" value="1"/>
</dbReference>
<keyword evidence="4 9" id="KW-0812">Transmembrane</keyword>
<dbReference type="PANTHER" id="PTHR24421:SF37">
    <property type="entry name" value="SENSOR HISTIDINE KINASE NARS"/>
    <property type="match status" value="1"/>
</dbReference>
<feature type="signal peptide" evidence="10">
    <location>
        <begin position="1"/>
        <end position="28"/>
    </location>
</feature>
<dbReference type="InterPro" id="IPR019734">
    <property type="entry name" value="TPR_rpt"/>
</dbReference>
<dbReference type="PANTHER" id="PTHR24421">
    <property type="entry name" value="NITRATE/NITRITE SENSOR PROTEIN NARX-RELATED"/>
    <property type="match status" value="1"/>
</dbReference>
<keyword evidence="10" id="KW-0732">Signal</keyword>
<evidence type="ECO:0000256" key="3">
    <source>
        <dbReference type="ARBA" id="ARBA00022679"/>
    </source>
</evidence>
<dbReference type="Proteomes" id="UP000240572">
    <property type="component" value="Unassembled WGS sequence"/>
</dbReference>
<accession>A0A2P8D8N5</accession>
<keyword evidence="2" id="KW-1003">Cell membrane</keyword>
<dbReference type="Gene3D" id="1.25.40.10">
    <property type="entry name" value="Tetratricopeptide repeat domain"/>
    <property type="match status" value="3"/>
</dbReference>
<evidence type="ECO:0000256" key="7">
    <source>
        <dbReference type="ARBA" id="ARBA00023012"/>
    </source>
</evidence>
<keyword evidence="7" id="KW-0902">Two-component regulatory system</keyword>
<dbReference type="GO" id="GO:0000155">
    <property type="term" value="F:phosphorelay sensor kinase activity"/>
    <property type="evidence" value="ECO:0007669"/>
    <property type="project" value="InterPro"/>
</dbReference>
<dbReference type="GO" id="GO:0046983">
    <property type="term" value="F:protein dimerization activity"/>
    <property type="evidence" value="ECO:0007669"/>
    <property type="project" value="InterPro"/>
</dbReference>
<reference evidence="12 13" key="1">
    <citation type="submission" date="2018-03" db="EMBL/GenBank/DDBJ databases">
        <title>Genomic Encyclopedia of Type Strains, Phase III (KMG-III): the genomes of soil and plant-associated and newly described type strains.</title>
        <authorList>
            <person name="Whitman W."/>
        </authorList>
    </citation>
    <scope>NUCLEOTIDE SEQUENCE [LARGE SCALE GENOMIC DNA]</scope>
    <source>
        <strain evidence="12 13">CGMCC 1.12700</strain>
    </source>
</reference>
<evidence type="ECO:0000256" key="4">
    <source>
        <dbReference type="ARBA" id="ARBA00022692"/>
    </source>
</evidence>
<name>A0A2P8D8N5_9BACT</name>
<dbReference type="InterPro" id="IPR036890">
    <property type="entry name" value="HATPase_C_sf"/>
</dbReference>
<dbReference type="PROSITE" id="PS50109">
    <property type="entry name" value="HIS_KIN"/>
    <property type="match status" value="1"/>
</dbReference>
<dbReference type="InterPro" id="IPR005467">
    <property type="entry name" value="His_kinase_dom"/>
</dbReference>
<dbReference type="OrthoDB" id="9806704at2"/>
<dbReference type="EMBL" id="PYGD01000002">
    <property type="protein sequence ID" value="PSK93585.1"/>
    <property type="molecule type" value="Genomic_DNA"/>
</dbReference>
<dbReference type="AlphaFoldDB" id="A0A2P8D8N5"/>
<evidence type="ECO:0000313" key="13">
    <source>
        <dbReference type="Proteomes" id="UP000240572"/>
    </source>
</evidence>
<keyword evidence="3" id="KW-0808">Transferase</keyword>
<evidence type="ECO:0000259" key="11">
    <source>
        <dbReference type="PROSITE" id="PS50109"/>
    </source>
</evidence>
<dbReference type="Pfam" id="PF07730">
    <property type="entry name" value="HisKA_3"/>
    <property type="match status" value="1"/>
</dbReference>
<dbReference type="InterPro" id="IPR011990">
    <property type="entry name" value="TPR-like_helical_dom_sf"/>
</dbReference>